<comment type="caution">
    <text evidence="2">The sequence shown here is derived from an EMBL/GenBank/DDBJ whole genome shotgun (WGS) entry which is preliminary data.</text>
</comment>
<evidence type="ECO:0000256" key="1">
    <source>
        <dbReference type="SAM" id="MobiDB-lite"/>
    </source>
</evidence>
<name>A0A7W8UAN3_9HYPH</name>
<evidence type="ECO:0008006" key="4">
    <source>
        <dbReference type="Google" id="ProtNLM"/>
    </source>
</evidence>
<proteinExistence type="predicted"/>
<organism evidence="2 3">
    <name type="scientific">Rhizobium giardinii</name>
    <dbReference type="NCBI Taxonomy" id="56731"/>
    <lineage>
        <taxon>Bacteria</taxon>
        <taxon>Pseudomonadati</taxon>
        <taxon>Pseudomonadota</taxon>
        <taxon>Alphaproteobacteria</taxon>
        <taxon>Hyphomicrobiales</taxon>
        <taxon>Rhizobiaceae</taxon>
        <taxon>Rhizobium/Agrobacterium group</taxon>
        <taxon>Rhizobium</taxon>
    </lineage>
</organism>
<accession>A0A7W8UAN3</accession>
<feature type="region of interest" description="Disordered" evidence="1">
    <location>
        <begin position="100"/>
        <end position="133"/>
    </location>
</feature>
<dbReference type="EMBL" id="JACHBK010000005">
    <property type="protein sequence ID" value="MBB5535900.1"/>
    <property type="molecule type" value="Genomic_DNA"/>
</dbReference>
<evidence type="ECO:0000313" key="2">
    <source>
        <dbReference type="EMBL" id="MBB5535900.1"/>
    </source>
</evidence>
<gene>
    <name evidence="2" type="ORF">GGD55_002604</name>
</gene>
<keyword evidence="3" id="KW-1185">Reference proteome</keyword>
<dbReference type="Proteomes" id="UP000585507">
    <property type="component" value="Unassembled WGS sequence"/>
</dbReference>
<reference evidence="2 3" key="1">
    <citation type="submission" date="2020-08" db="EMBL/GenBank/DDBJ databases">
        <title>Genomic Encyclopedia of Type Strains, Phase IV (KMG-V): Genome sequencing to study the core and pangenomes of soil and plant-associated prokaryotes.</title>
        <authorList>
            <person name="Whitman W."/>
        </authorList>
    </citation>
    <scope>NUCLEOTIDE SEQUENCE [LARGE SCALE GENOMIC DNA]</scope>
    <source>
        <strain evidence="2 3">SEMIA 4084</strain>
    </source>
</reference>
<dbReference type="AlphaFoldDB" id="A0A7W8UAN3"/>
<evidence type="ECO:0000313" key="3">
    <source>
        <dbReference type="Proteomes" id="UP000585507"/>
    </source>
</evidence>
<sequence>MANPRQLAVRGGFQPLPDRRSERLIHLPFDGRRAHCATVSGAQSDILTFAHARDGPAWNQFSLPEFSNHRIIRSATNEDIMKKIISAAAIIFAAGLPAHAQTTPSTEGETPAIATPDQQNPTAPVAGANSFTEDQARTRIEEAGYTDVADLKLDANGIWQASATKDKKQVTVSLDYQGNVVAR</sequence>
<protein>
    <recommendedName>
        <fullName evidence="4">PepSY domain-containing protein</fullName>
    </recommendedName>
</protein>